<feature type="chain" id="PRO_5012847378" evidence="1">
    <location>
        <begin position="28"/>
        <end position="152"/>
    </location>
</feature>
<feature type="signal peptide" evidence="1">
    <location>
        <begin position="1"/>
        <end position="27"/>
    </location>
</feature>
<reference evidence="2 3" key="1">
    <citation type="submission" date="2016-07" db="EMBL/GenBank/DDBJ databases">
        <title>Pervasive Adenine N6-methylation of Active Genes in Fungi.</title>
        <authorList>
            <consortium name="DOE Joint Genome Institute"/>
            <person name="Mondo S.J."/>
            <person name="Dannebaum R.O."/>
            <person name="Kuo R.C."/>
            <person name="Labutti K."/>
            <person name="Haridas S."/>
            <person name="Kuo A."/>
            <person name="Salamov A."/>
            <person name="Ahrendt S.R."/>
            <person name="Lipzen A."/>
            <person name="Sullivan W."/>
            <person name="Andreopoulos W.B."/>
            <person name="Clum A."/>
            <person name="Lindquist E."/>
            <person name="Daum C."/>
            <person name="Ramamoorthy G.K."/>
            <person name="Gryganskyi A."/>
            <person name="Culley D."/>
            <person name="Magnuson J.K."/>
            <person name="James T.Y."/>
            <person name="O'Malley M.A."/>
            <person name="Stajich J.E."/>
            <person name="Spatafora J.W."/>
            <person name="Visel A."/>
            <person name="Grigoriev I.V."/>
        </authorList>
    </citation>
    <scope>NUCLEOTIDE SEQUENCE [LARGE SCALE GENOMIC DNA]</scope>
    <source>
        <strain evidence="2 3">CBS 115471</strain>
    </source>
</reference>
<evidence type="ECO:0000256" key="1">
    <source>
        <dbReference type="SAM" id="SignalP"/>
    </source>
</evidence>
<keyword evidence="3" id="KW-1185">Reference proteome</keyword>
<gene>
    <name evidence="2" type="ORF">BCR34DRAFT_661889</name>
</gene>
<evidence type="ECO:0000313" key="3">
    <source>
        <dbReference type="Proteomes" id="UP000193144"/>
    </source>
</evidence>
<keyword evidence="1" id="KW-0732">Signal</keyword>
<sequence length="152" mass="16493">MIRSRHVASNTCFRTLSLALFLAPALAQQCYYPNGAPADQAEKPCSSQDGAACCPGTWECQDNGLCYNPAAKIYGRYSCTDKSWGSPHCPSNLCTYDKSAAGAEALTQCSSHNNQWCCDANRVDVDCCNEKPEPRPFFDLAQGQAYMTIGQG</sequence>
<feature type="non-terminal residue" evidence="2">
    <location>
        <position position="152"/>
    </location>
</feature>
<dbReference type="OrthoDB" id="5215637at2759"/>
<dbReference type="Proteomes" id="UP000193144">
    <property type="component" value="Unassembled WGS sequence"/>
</dbReference>
<proteinExistence type="predicted"/>
<evidence type="ECO:0000313" key="2">
    <source>
        <dbReference type="EMBL" id="ORY15703.1"/>
    </source>
</evidence>
<comment type="caution">
    <text evidence="2">The sequence shown here is derived from an EMBL/GenBank/DDBJ whole genome shotgun (WGS) entry which is preliminary data.</text>
</comment>
<accession>A0A1Y1ZZJ4</accession>
<dbReference type="AlphaFoldDB" id="A0A1Y1ZZJ4"/>
<dbReference type="STRING" id="1231657.A0A1Y1ZZJ4"/>
<protein>
    <submittedName>
        <fullName evidence="2">Uncharacterized protein</fullName>
    </submittedName>
</protein>
<name>A0A1Y1ZZJ4_9PLEO</name>
<dbReference type="EMBL" id="MCFA01000023">
    <property type="protein sequence ID" value="ORY15703.1"/>
    <property type="molecule type" value="Genomic_DNA"/>
</dbReference>
<organism evidence="2 3">
    <name type="scientific">Clohesyomyces aquaticus</name>
    <dbReference type="NCBI Taxonomy" id="1231657"/>
    <lineage>
        <taxon>Eukaryota</taxon>
        <taxon>Fungi</taxon>
        <taxon>Dikarya</taxon>
        <taxon>Ascomycota</taxon>
        <taxon>Pezizomycotina</taxon>
        <taxon>Dothideomycetes</taxon>
        <taxon>Pleosporomycetidae</taxon>
        <taxon>Pleosporales</taxon>
        <taxon>Lindgomycetaceae</taxon>
        <taxon>Clohesyomyces</taxon>
    </lineage>
</organism>